<dbReference type="Gene3D" id="3.40.50.1100">
    <property type="match status" value="2"/>
</dbReference>
<dbReference type="AlphaFoldDB" id="A0A2A6C317"/>
<evidence type="ECO:0000313" key="3">
    <source>
        <dbReference type="Proteomes" id="UP000005239"/>
    </source>
</evidence>
<dbReference type="Pfam" id="PF00291">
    <property type="entry name" value="PALP"/>
    <property type="match status" value="1"/>
</dbReference>
<dbReference type="EnsemblMetazoa" id="PPA18926.1">
    <property type="protein sequence ID" value="PPA18926.1"/>
    <property type="gene ID" value="WBGene00108480"/>
</dbReference>
<keyword evidence="3" id="KW-1185">Reference proteome</keyword>
<evidence type="ECO:0000313" key="2">
    <source>
        <dbReference type="EnsemblMetazoa" id="PPA18926.1"/>
    </source>
</evidence>
<reference evidence="3" key="1">
    <citation type="journal article" date="2008" name="Nat. Genet.">
        <title>The Pristionchus pacificus genome provides a unique perspective on nematode lifestyle and parasitism.</title>
        <authorList>
            <person name="Dieterich C."/>
            <person name="Clifton S.W."/>
            <person name="Schuster L.N."/>
            <person name="Chinwalla A."/>
            <person name="Delehaunty K."/>
            <person name="Dinkelacker I."/>
            <person name="Fulton L."/>
            <person name="Fulton R."/>
            <person name="Godfrey J."/>
            <person name="Minx P."/>
            <person name="Mitreva M."/>
            <person name="Roeseler W."/>
            <person name="Tian H."/>
            <person name="Witte H."/>
            <person name="Yang S.P."/>
            <person name="Wilson R.K."/>
            <person name="Sommer R.J."/>
        </authorList>
    </citation>
    <scope>NUCLEOTIDE SEQUENCE [LARGE SCALE GENOMIC DNA]</scope>
    <source>
        <strain evidence="3">PS312</strain>
    </source>
</reference>
<reference evidence="2" key="2">
    <citation type="submission" date="2022-06" db="UniProtKB">
        <authorList>
            <consortium name="EnsemblMetazoa"/>
        </authorList>
    </citation>
    <scope>IDENTIFICATION</scope>
    <source>
        <strain evidence="2">PS312</strain>
    </source>
</reference>
<evidence type="ECO:0000259" key="1">
    <source>
        <dbReference type="Pfam" id="PF00291"/>
    </source>
</evidence>
<accession>A0A8R1UC30</accession>
<dbReference type="OrthoDB" id="10259545at2759"/>
<dbReference type="PANTHER" id="PTHR10314">
    <property type="entry name" value="CYSTATHIONINE BETA-SYNTHASE"/>
    <property type="match status" value="1"/>
</dbReference>
<dbReference type="InterPro" id="IPR001926">
    <property type="entry name" value="TrpB-like_PALP"/>
</dbReference>
<dbReference type="InterPro" id="IPR050214">
    <property type="entry name" value="Cys_Synth/Cystath_Beta-Synth"/>
</dbReference>
<name>A0A2A6C317_PRIPA</name>
<dbReference type="GO" id="GO:0005737">
    <property type="term" value="C:cytoplasm"/>
    <property type="evidence" value="ECO:0000318"/>
    <property type="project" value="GO_Central"/>
</dbReference>
<sequence length="454" mass="50471">LHSTCQTLSSSSFISHFLSNHLLGFHFEMRSLLLSFLFALAITATVSNISNEVMSKEEKEWRDHAVKLLWDERGKMGHTPLYRIEGAQMPGFPMVDMYIKNETASKSETLKHRFVWALILWAVTEGKIKSNTSVYDSTSGNTGSSEAYMCSLIGVNYTAVIADNLEEEKRDQIKRFGGILYPVPVDQRNKVAAELAYNNSGFFINQFGNADSAEEYHESGGYGMETTNVFHEIATQLNETSKPHPNYFIHSAGTGGTISSVGKYISRYSIQTKVVLADSQYSLFYDYVLNNNYTNVSAGQAGRPDWVKPGIAGIGYGYNPDPIIFQNTTSLLRTVIDEVVRMPDMATVAAMRSLRALNIDGGASTALNFLVSLYKAIVHAEGNDKTPETERMSMVFIMGDPGRFYESTYYNDTYVDHNMAHLGGMKTLNCWKAKIDDAIANGTNFIKNATACNI</sequence>
<dbReference type="FunFam" id="3.40.50.1100:FF:000079">
    <property type="entry name" value="Putative pyridoxal-phosphate dependent protein F13B12.4"/>
    <property type="match status" value="1"/>
</dbReference>
<gene>
    <name evidence="2" type="primary">WBGene00108480</name>
</gene>
<organism evidence="2 3">
    <name type="scientific">Pristionchus pacificus</name>
    <name type="common">Parasitic nematode worm</name>
    <dbReference type="NCBI Taxonomy" id="54126"/>
    <lineage>
        <taxon>Eukaryota</taxon>
        <taxon>Metazoa</taxon>
        <taxon>Ecdysozoa</taxon>
        <taxon>Nematoda</taxon>
        <taxon>Chromadorea</taxon>
        <taxon>Rhabditida</taxon>
        <taxon>Rhabditina</taxon>
        <taxon>Diplogasteromorpha</taxon>
        <taxon>Diplogasteroidea</taxon>
        <taxon>Neodiplogasteridae</taxon>
        <taxon>Pristionchus</taxon>
    </lineage>
</organism>
<accession>A0A2A6C317</accession>
<dbReference type="GO" id="GO:0019344">
    <property type="term" value="P:cysteine biosynthetic process"/>
    <property type="evidence" value="ECO:0000318"/>
    <property type="project" value="GO_Central"/>
</dbReference>
<protein>
    <submittedName>
        <fullName evidence="2">PALP domain-containing protein</fullName>
    </submittedName>
</protein>
<proteinExistence type="predicted"/>
<feature type="domain" description="Tryptophan synthase beta chain-like PALP" evidence="1">
    <location>
        <begin position="76"/>
        <end position="372"/>
    </location>
</feature>
<dbReference type="SUPFAM" id="SSF53686">
    <property type="entry name" value="Tryptophan synthase beta subunit-like PLP-dependent enzymes"/>
    <property type="match status" value="1"/>
</dbReference>
<dbReference type="InterPro" id="IPR036052">
    <property type="entry name" value="TrpB-like_PALP_sf"/>
</dbReference>
<dbReference type="Proteomes" id="UP000005239">
    <property type="component" value="Unassembled WGS sequence"/>
</dbReference>